<keyword evidence="8" id="KW-1133">Transmembrane helix</keyword>
<evidence type="ECO:0000256" key="1">
    <source>
        <dbReference type="ARBA" id="ARBA00004236"/>
    </source>
</evidence>
<protein>
    <submittedName>
        <fullName evidence="11">Methyl-accepting chemotaxis protein</fullName>
    </submittedName>
</protein>
<comment type="caution">
    <text evidence="11">The sequence shown here is derived from an EMBL/GenBank/DDBJ whole genome shotgun (WGS) entry which is preliminary data.</text>
</comment>
<dbReference type="InterPro" id="IPR004089">
    <property type="entry name" value="MCPsignal_dom"/>
</dbReference>
<keyword evidence="4 6" id="KW-0807">Transducer</keyword>
<organism evidence="11 12">
    <name type="scientific">Savagea faecisuis</name>
    <dbReference type="NCBI Taxonomy" id="1274803"/>
    <lineage>
        <taxon>Bacteria</taxon>
        <taxon>Bacillati</taxon>
        <taxon>Bacillota</taxon>
        <taxon>Bacilli</taxon>
        <taxon>Bacillales</taxon>
        <taxon>Caryophanaceae</taxon>
        <taxon>Savagea</taxon>
    </lineage>
</organism>
<dbReference type="PRINTS" id="PR00260">
    <property type="entry name" value="CHEMTRNSDUCR"/>
</dbReference>
<evidence type="ECO:0000259" key="9">
    <source>
        <dbReference type="PROSITE" id="PS50111"/>
    </source>
</evidence>
<reference evidence="12" key="1">
    <citation type="journal article" date="2019" name="Int. J. Syst. Evol. Microbiol.">
        <title>The Global Catalogue of Microorganisms (GCM) 10K type strain sequencing project: providing services to taxonomists for standard genome sequencing and annotation.</title>
        <authorList>
            <consortium name="The Broad Institute Genomics Platform"/>
            <consortium name="The Broad Institute Genome Sequencing Center for Infectious Disease"/>
            <person name="Wu L."/>
            <person name="Ma J."/>
        </authorList>
    </citation>
    <scope>NUCLEOTIDE SEQUENCE [LARGE SCALE GENOMIC DNA]</scope>
    <source>
        <strain evidence="12">CCUG 63563</strain>
    </source>
</reference>
<feature type="transmembrane region" description="Helical" evidence="8">
    <location>
        <begin position="180"/>
        <end position="205"/>
    </location>
</feature>
<feature type="domain" description="Methyl-accepting transducer" evidence="9">
    <location>
        <begin position="275"/>
        <end position="532"/>
    </location>
</feature>
<dbReference type="PANTHER" id="PTHR32089">
    <property type="entry name" value="METHYL-ACCEPTING CHEMOTAXIS PROTEIN MCPB"/>
    <property type="match status" value="1"/>
</dbReference>
<dbReference type="Pfam" id="PF00015">
    <property type="entry name" value="MCPsignal"/>
    <property type="match status" value="1"/>
</dbReference>
<proteinExistence type="inferred from homology"/>
<feature type="domain" description="HAMP" evidence="10">
    <location>
        <begin position="203"/>
        <end position="256"/>
    </location>
</feature>
<dbReference type="CDD" id="cd06225">
    <property type="entry name" value="HAMP"/>
    <property type="match status" value="1"/>
</dbReference>
<evidence type="ECO:0000256" key="8">
    <source>
        <dbReference type="SAM" id="Phobius"/>
    </source>
</evidence>
<dbReference type="CDD" id="cd11386">
    <property type="entry name" value="MCP_signal"/>
    <property type="match status" value="1"/>
</dbReference>
<dbReference type="RefSeq" id="WP_381014423.1">
    <property type="nucleotide sequence ID" value="NZ_JBHTJF010000045.1"/>
</dbReference>
<dbReference type="SUPFAM" id="SSF58104">
    <property type="entry name" value="Methyl-accepting chemotaxis protein (MCP) signaling domain"/>
    <property type="match status" value="1"/>
</dbReference>
<comment type="subcellular location">
    <subcellularLocation>
        <location evidence="1">Cell membrane</location>
    </subcellularLocation>
</comment>
<dbReference type="Gene3D" id="6.10.340.10">
    <property type="match status" value="1"/>
</dbReference>
<feature type="compositionally biased region" description="Low complexity" evidence="7">
    <location>
        <begin position="522"/>
        <end position="539"/>
    </location>
</feature>
<accession>A0ABW3GZN1</accession>
<evidence type="ECO:0000256" key="3">
    <source>
        <dbReference type="ARBA" id="ARBA00023136"/>
    </source>
</evidence>
<dbReference type="EMBL" id="JBHTJF010000045">
    <property type="protein sequence ID" value="MFD0944686.1"/>
    <property type="molecule type" value="Genomic_DNA"/>
</dbReference>
<evidence type="ECO:0000256" key="7">
    <source>
        <dbReference type="SAM" id="MobiDB-lite"/>
    </source>
</evidence>
<keyword evidence="3 8" id="KW-0472">Membrane</keyword>
<evidence type="ECO:0000256" key="2">
    <source>
        <dbReference type="ARBA" id="ARBA00022475"/>
    </source>
</evidence>
<feature type="transmembrane region" description="Helical" evidence="8">
    <location>
        <begin position="12"/>
        <end position="30"/>
    </location>
</feature>
<dbReference type="Proteomes" id="UP001596976">
    <property type="component" value="Unassembled WGS sequence"/>
</dbReference>
<dbReference type="PANTHER" id="PTHR32089:SF112">
    <property type="entry name" value="LYSOZYME-LIKE PROTEIN-RELATED"/>
    <property type="match status" value="1"/>
</dbReference>
<dbReference type="PROSITE" id="PS50885">
    <property type="entry name" value="HAMP"/>
    <property type="match status" value="1"/>
</dbReference>
<keyword evidence="12" id="KW-1185">Reference proteome</keyword>
<keyword evidence="2" id="KW-1003">Cell membrane</keyword>
<dbReference type="Pfam" id="PF00672">
    <property type="entry name" value="HAMP"/>
    <property type="match status" value="1"/>
</dbReference>
<feature type="region of interest" description="Disordered" evidence="7">
    <location>
        <begin position="520"/>
        <end position="542"/>
    </location>
</feature>
<evidence type="ECO:0000313" key="11">
    <source>
        <dbReference type="EMBL" id="MFD0944686.1"/>
    </source>
</evidence>
<comment type="similarity">
    <text evidence="5">Belongs to the methyl-accepting chemotaxis (MCP) protein family.</text>
</comment>
<keyword evidence="8" id="KW-0812">Transmembrane</keyword>
<evidence type="ECO:0000256" key="6">
    <source>
        <dbReference type="PROSITE-ProRule" id="PRU00284"/>
    </source>
</evidence>
<dbReference type="Gene3D" id="1.10.287.950">
    <property type="entry name" value="Methyl-accepting chemotaxis protein"/>
    <property type="match status" value="1"/>
</dbReference>
<dbReference type="InterPro" id="IPR003660">
    <property type="entry name" value="HAMP_dom"/>
</dbReference>
<evidence type="ECO:0000256" key="5">
    <source>
        <dbReference type="ARBA" id="ARBA00029447"/>
    </source>
</evidence>
<evidence type="ECO:0000259" key="10">
    <source>
        <dbReference type="PROSITE" id="PS50885"/>
    </source>
</evidence>
<name>A0ABW3GZN1_9BACL</name>
<dbReference type="SMART" id="SM00304">
    <property type="entry name" value="HAMP"/>
    <property type="match status" value="1"/>
</dbReference>
<evidence type="ECO:0000313" key="12">
    <source>
        <dbReference type="Proteomes" id="UP001596976"/>
    </source>
</evidence>
<gene>
    <name evidence="11" type="ORF">ACFQ0V_13125</name>
</gene>
<sequence>MLKFKSIRAKMMFGFSVVVVLIVLLGAYIFNTLHSSNKLTEEILERELPLLIADEQLAIDMGNRMATSRGFILTGESSYKDLFNQYTENSEIHQESIIKIGIGQEMKDLIEKTAEWREFIVEEVFTEYENGNKEVALNNLMESNATARELMLAYGEAATNRENQIISMQENILSSGKTTLLIVSSVIILVVLLSLFVAFITANSISRPLRVVMNRMELIAGGDLSSKPLETNLRDEIGQLITSTNEMSFSTHSLLDEINGVAETVSTQSEELTQSANEVKAGTAQIAMTMEDIATGTESQANNASSMSSAMESFVVKVMDANENGTYIQQSSNSVLEMTNQGSELMASSTKQMAVIDQIVHDAVVKVEGLDKHTQQISELVSVIQDIAGQTNLLALNAAIEAARAGEQGKGFAVVADEVRKLAEQSSASVLNITDIVDRIQSESSLVRDSLQDGYKEVEEGTSQIEITGETFGKISLAVTEMVNRIRIISDNLTDIAANSQEMSASIEEIAAITEQSAAGVEETSASSEQASSAMEEVANSSKDLATLAEELNGLVQQFKL</sequence>
<dbReference type="PROSITE" id="PS50111">
    <property type="entry name" value="CHEMOTAXIS_TRANSDUC_2"/>
    <property type="match status" value="1"/>
</dbReference>
<dbReference type="InterPro" id="IPR004090">
    <property type="entry name" value="Chemotax_Me-accpt_rcpt"/>
</dbReference>
<dbReference type="SMART" id="SM00283">
    <property type="entry name" value="MA"/>
    <property type="match status" value="1"/>
</dbReference>
<evidence type="ECO:0000256" key="4">
    <source>
        <dbReference type="ARBA" id="ARBA00023224"/>
    </source>
</evidence>